<reference evidence="1 2" key="1">
    <citation type="submission" date="2020-04" db="EMBL/GenBank/DDBJ databases">
        <authorList>
            <person name="De Canck E."/>
        </authorList>
    </citation>
    <scope>NUCLEOTIDE SEQUENCE [LARGE SCALE GENOMIC DNA]</scope>
    <source>
        <strain evidence="1 2">LMG 27177</strain>
    </source>
</reference>
<accession>A0A6J5G730</accession>
<dbReference type="AlphaFoldDB" id="A0A6J5G730"/>
<proteinExistence type="predicted"/>
<evidence type="ECO:0000313" key="1">
    <source>
        <dbReference type="EMBL" id="CAB3795031.1"/>
    </source>
</evidence>
<dbReference type="EMBL" id="CADIKI010000010">
    <property type="protein sequence ID" value="CAB3795031.1"/>
    <property type="molecule type" value="Genomic_DNA"/>
</dbReference>
<dbReference type="Proteomes" id="UP000494252">
    <property type="component" value="Unassembled WGS sequence"/>
</dbReference>
<sequence>MNVENHAETSARIAHLAALVLRRIDAPLHEKELAGSALAQHHTSKQTSNAIGSLAAKVLADHTSSHEAKELAGCVLAQVRHLVATACTAR</sequence>
<organism evidence="1 2">
    <name type="scientific">Paraburkholderia fynbosensis</name>
    <dbReference type="NCBI Taxonomy" id="1200993"/>
    <lineage>
        <taxon>Bacteria</taxon>
        <taxon>Pseudomonadati</taxon>
        <taxon>Pseudomonadota</taxon>
        <taxon>Betaproteobacteria</taxon>
        <taxon>Burkholderiales</taxon>
        <taxon>Burkholderiaceae</taxon>
        <taxon>Paraburkholderia</taxon>
    </lineage>
</organism>
<gene>
    <name evidence="1" type="ORF">LMG27177_03801</name>
</gene>
<dbReference type="RefSeq" id="WP_175161924.1">
    <property type="nucleotide sequence ID" value="NZ_CADIKI010000010.1"/>
</dbReference>
<protein>
    <submittedName>
        <fullName evidence="1">Uncharacterized protein</fullName>
    </submittedName>
</protein>
<keyword evidence="2" id="KW-1185">Reference proteome</keyword>
<evidence type="ECO:0000313" key="2">
    <source>
        <dbReference type="Proteomes" id="UP000494252"/>
    </source>
</evidence>
<name>A0A6J5G730_9BURK</name>